<reference evidence="1" key="1">
    <citation type="submission" date="2023-04" db="EMBL/GenBank/DDBJ databases">
        <title>A chromosome-level genome assembly of the parasitoid wasp Eretmocerus hayati.</title>
        <authorList>
            <person name="Zhong Y."/>
            <person name="Liu S."/>
            <person name="Liu Y."/>
        </authorList>
    </citation>
    <scope>NUCLEOTIDE SEQUENCE</scope>
    <source>
        <strain evidence="1">ZJU_SS_LIU_2023</strain>
    </source>
</reference>
<comment type="caution">
    <text evidence="1">The sequence shown here is derived from an EMBL/GenBank/DDBJ whole genome shotgun (WGS) entry which is preliminary data.</text>
</comment>
<dbReference type="Proteomes" id="UP001239111">
    <property type="component" value="Chromosome 1"/>
</dbReference>
<evidence type="ECO:0000313" key="2">
    <source>
        <dbReference type="Proteomes" id="UP001239111"/>
    </source>
</evidence>
<gene>
    <name evidence="1" type="ORF">QAD02_022234</name>
</gene>
<dbReference type="EMBL" id="CM056741">
    <property type="protein sequence ID" value="KAJ8686440.1"/>
    <property type="molecule type" value="Genomic_DNA"/>
</dbReference>
<sequence>MAGLSERDSVILDTIFDPIQTIGISPVFNKMLTEVINTKEEPELSNAVKEQLKQAIALSESQRFDEALSLFDEALQNSKNAAPVLNDRAQCLRLAGRDNEALLDLDRAIEISDGRGKAGVQALCQRATLFRYLGHNNKARNDWARAAEGGSSYAKSQLVAMNPYAAMCNAMLRKLTTDGLPTRA</sequence>
<organism evidence="1 2">
    <name type="scientific">Eretmocerus hayati</name>
    <dbReference type="NCBI Taxonomy" id="131215"/>
    <lineage>
        <taxon>Eukaryota</taxon>
        <taxon>Metazoa</taxon>
        <taxon>Ecdysozoa</taxon>
        <taxon>Arthropoda</taxon>
        <taxon>Hexapoda</taxon>
        <taxon>Insecta</taxon>
        <taxon>Pterygota</taxon>
        <taxon>Neoptera</taxon>
        <taxon>Endopterygota</taxon>
        <taxon>Hymenoptera</taxon>
        <taxon>Apocrita</taxon>
        <taxon>Proctotrupomorpha</taxon>
        <taxon>Chalcidoidea</taxon>
        <taxon>Aphelinidae</taxon>
        <taxon>Aphelininae</taxon>
        <taxon>Eretmocerus</taxon>
    </lineage>
</organism>
<proteinExistence type="predicted"/>
<evidence type="ECO:0000313" key="1">
    <source>
        <dbReference type="EMBL" id="KAJ8686440.1"/>
    </source>
</evidence>
<name>A0ACC2PS55_9HYME</name>
<accession>A0ACC2PS55</accession>
<protein>
    <submittedName>
        <fullName evidence="1">Uncharacterized protein</fullName>
    </submittedName>
</protein>
<keyword evidence="2" id="KW-1185">Reference proteome</keyword>